<protein>
    <recommendedName>
        <fullName evidence="4">Ino eighty subunit 1</fullName>
    </recommendedName>
</protein>
<feature type="region of interest" description="Disordered" evidence="1">
    <location>
        <begin position="457"/>
        <end position="480"/>
    </location>
</feature>
<feature type="compositionally biased region" description="Polar residues" evidence="1">
    <location>
        <begin position="505"/>
        <end position="517"/>
    </location>
</feature>
<keyword evidence="3" id="KW-1185">Reference proteome</keyword>
<gene>
    <name evidence="2" type="ORF">OGATHE_005177</name>
</gene>
<dbReference type="InterPro" id="IPR038014">
    <property type="entry name" value="Ies1"/>
</dbReference>
<dbReference type="EMBL" id="JAEUBD010001468">
    <property type="protein sequence ID" value="KAH3660845.1"/>
    <property type="molecule type" value="Genomic_DNA"/>
</dbReference>
<feature type="compositionally biased region" description="Basic and acidic residues" evidence="1">
    <location>
        <begin position="41"/>
        <end position="67"/>
    </location>
</feature>
<feature type="region of interest" description="Disordered" evidence="1">
    <location>
        <begin position="505"/>
        <end position="527"/>
    </location>
</feature>
<name>A0A9P8T0G4_9ASCO</name>
<dbReference type="Proteomes" id="UP000788993">
    <property type="component" value="Unassembled WGS sequence"/>
</dbReference>
<organism evidence="2 3">
    <name type="scientific">Ogataea polymorpha</name>
    <dbReference type="NCBI Taxonomy" id="460523"/>
    <lineage>
        <taxon>Eukaryota</taxon>
        <taxon>Fungi</taxon>
        <taxon>Dikarya</taxon>
        <taxon>Ascomycota</taxon>
        <taxon>Saccharomycotina</taxon>
        <taxon>Pichiomycetes</taxon>
        <taxon>Pichiales</taxon>
        <taxon>Pichiaceae</taxon>
        <taxon>Ogataea</taxon>
    </lineage>
</organism>
<reference evidence="2" key="2">
    <citation type="submission" date="2021-01" db="EMBL/GenBank/DDBJ databases">
        <authorList>
            <person name="Schikora-Tamarit M.A."/>
        </authorList>
    </citation>
    <scope>NUCLEOTIDE SEQUENCE</scope>
    <source>
        <strain evidence="2">NCAIM Y.01608</strain>
    </source>
</reference>
<feature type="compositionally biased region" description="Polar residues" evidence="1">
    <location>
        <begin position="9"/>
        <end position="32"/>
    </location>
</feature>
<comment type="caution">
    <text evidence="2">The sequence shown here is derived from an EMBL/GenBank/DDBJ whole genome shotgun (WGS) entry which is preliminary data.</text>
</comment>
<evidence type="ECO:0008006" key="4">
    <source>
        <dbReference type="Google" id="ProtNLM"/>
    </source>
</evidence>
<evidence type="ECO:0000313" key="3">
    <source>
        <dbReference type="Proteomes" id="UP000788993"/>
    </source>
</evidence>
<evidence type="ECO:0000256" key="1">
    <source>
        <dbReference type="SAM" id="MobiDB-lite"/>
    </source>
</evidence>
<sequence>MSFDPVHDSITNNLQADQNMEPTDPLTDQYSKFSDPLPVDSEDKITEADDTKKRKRQSDDGVKEKLHSSVLTNSRTRHLKKADGEPYWRKDIRFVFLMKLFFNNNRVFSNPFKKSGENFDWPEHFKYYRDEFGTEHYNDGSHLTFFELYLVTLMKSSKVSKVLKDRLSHDLSYALNFSVISILVNIGRLNTTVNFDHAMKSQFRTYHSVPSLHVGDHTSIFEKFYVLHPVEARLKTEDTKNYFPMSAVKPLQDTPRIKSILKSINDLNQEVPKNFKEFILGMNEDNKFHLNVVSLLFLLCVHEYEIGKLFFPTAQQLPQSETDDTGRTGFATSSGSLFNDIWLKSESDPNDEVKRFLWLIYLFLETDFKAEKILTNPFNNNSLAPITIDSRLNVAEEIAHDNLDLIGKLRQLVPPTKKYSPEQSQDPSQLINDVDTENEKAFAFYMKNLRLKFLDDAPSDDESKKAKRAKKSKKSTDANDTDADLTALGLEDSDIKKLKQALNTEENGTANAESNPQGEYLQGDKARKKKKTSIGPIKLNLSHIEALLSSDVRSGSTSKMMINKRNKNHYMALFLRDLILKRADDLKRKRLKLGHLNCMHKLDYLLITQSDENFSSVHKDKLDEFQINYYKDLRRIVSFVDDSADREESEHDLFLEKAFSDV</sequence>
<reference evidence="2" key="1">
    <citation type="journal article" date="2021" name="Open Biol.">
        <title>Shared evolutionary footprints suggest mitochondrial oxidative damage underlies multiple complex I losses in fungi.</title>
        <authorList>
            <person name="Schikora-Tamarit M.A."/>
            <person name="Marcet-Houben M."/>
            <person name="Nosek J."/>
            <person name="Gabaldon T."/>
        </authorList>
    </citation>
    <scope>NUCLEOTIDE SEQUENCE</scope>
    <source>
        <strain evidence="2">NCAIM Y.01608</strain>
    </source>
</reference>
<dbReference type="PANTHER" id="PTHR37287">
    <property type="entry name" value="INO EIGHTY SUBUNIT 1"/>
    <property type="match status" value="1"/>
</dbReference>
<dbReference type="PANTHER" id="PTHR37287:SF1">
    <property type="entry name" value="INO EIGHTY SUBUNIT 1"/>
    <property type="match status" value="1"/>
</dbReference>
<feature type="region of interest" description="Disordered" evidence="1">
    <location>
        <begin position="1"/>
        <end position="69"/>
    </location>
</feature>
<accession>A0A9P8T0G4</accession>
<evidence type="ECO:0000313" key="2">
    <source>
        <dbReference type="EMBL" id="KAH3660845.1"/>
    </source>
</evidence>
<dbReference type="GO" id="GO:0031011">
    <property type="term" value="C:Ino80 complex"/>
    <property type="evidence" value="ECO:0007669"/>
    <property type="project" value="InterPro"/>
</dbReference>
<proteinExistence type="predicted"/>
<dbReference type="AlphaFoldDB" id="A0A9P8T0G4"/>